<feature type="region of interest" description="Disordered" evidence="1">
    <location>
        <begin position="154"/>
        <end position="198"/>
    </location>
</feature>
<organism evidence="2 3">
    <name type="scientific">Streblomastix strix</name>
    <dbReference type="NCBI Taxonomy" id="222440"/>
    <lineage>
        <taxon>Eukaryota</taxon>
        <taxon>Metamonada</taxon>
        <taxon>Preaxostyla</taxon>
        <taxon>Oxymonadida</taxon>
        <taxon>Streblomastigidae</taxon>
        <taxon>Streblomastix</taxon>
    </lineage>
</organism>
<reference evidence="2 3" key="1">
    <citation type="submission" date="2019-03" db="EMBL/GenBank/DDBJ databases">
        <title>Single cell metagenomics reveals metabolic interactions within the superorganism composed of flagellate Streblomastix strix and complex community of Bacteroidetes bacteria on its surface.</title>
        <authorList>
            <person name="Treitli S.C."/>
            <person name="Kolisko M."/>
            <person name="Husnik F."/>
            <person name="Keeling P."/>
            <person name="Hampl V."/>
        </authorList>
    </citation>
    <scope>NUCLEOTIDE SEQUENCE [LARGE SCALE GENOMIC DNA]</scope>
    <source>
        <strain evidence="2">ST1C</strain>
    </source>
</reference>
<accession>A0A5J4TQN6</accession>
<evidence type="ECO:0000256" key="1">
    <source>
        <dbReference type="SAM" id="MobiDB-lite"/>
    </source>
</evidence>
<feature type="region of interest" description="Disordered" evidence="1">
    <location>
        <begin position="66"/>
        <end position="94"/>
    </location>
</feature>
<name>A0A5J4TQN6_9EUKA</name>
<feature type="region of interest" description="Disordered" evidence="1">
    <location>
        <begin position="1"/>
        <end position="50"/>
    </location>
</feature>
<feature type="compositionally biased region" description="Basic and acidic residues" evidence="1">
    <location>
        <begin position="24"/>
        <end position="38"/>
    </location>
</feature>
<dbReference type="OrthoDB" id="1668230at2759"/>
<dbReference type="Proteomes" id="UP000324800">
    <property type="component" value="Unassembled WGS sequence"/>
</dbReference>
<proteinExistence type="predicted"/>
<protein>
    <submittedName>
        <fullName evidence="2">Uncharacterized protein</fullName>
    </submittedName>
</protein>
<sequence>MSPTSQTSHSPQGKRVLEQQRSLSTEKKTTQNFDKAEFTHPINLAQPNATQPTFSAQGRIIKHHRALSTASTDSHNSKRSSETNTPTFDLNGNKNLNPNIKMDMNININTANIPQFNENSRQKNRQHHHTLSQPHSQENSDVVKNVFDVAFDNYRSEKQEPIPEVQEPKPTQSPIIQQQPQQQSRPIRAVDVISRASR</sequence>
<feature type="compositionally biased region" description="Polar residues" evidence="1">
    <location>
        <begin position="82"/>
        <end position="94"/>
    </location>
</feature>
<comment type="caution">
    <text evidence="2">The sequence shown here is derived from an EMBL/GenBank/DDBJ whole genome shotgun (WGS) entry which is preliminary data.</text>
</comment>
<dbReference type="EMBL" id="SNRW01026418">
    <property type="protein sequence ID" value="KAA6360806.1"/>
    <property type="molecule type" value="Genomic_DNA"/>
</dbReference>
<evidence type="ECO:0000313" key="3">
    <source>
        <dbReference type="Proteomes" id="UP000324800"/>
    </source>
</evidence>
<gene>
    <name evidence="2" type="ORF">EZS28_043666</name>
</gene>
<feature type="non-terminal residue" evidence="2">
    <location>
        <position position="198"/>
    </location>
</feature>
<feature type="region of interest" description="Disordered" evidence="1">
    <location>
        <begin position="120"/>
        <end position="141"/>
    </location>
</feature>
<feature type="compositionally biased region" description="Polar residues" evidence="1">
    <location>
        <begin position="1"/>
        <end position="11"/>
    </location>
</feature>
<evidence type="ECO:0000313" key="2">
    <source>
        <dbReference type="EMBL" id="KAA6360806.1"/>
    </source>
</evidence>
<dbReference type="AlphaFoldDB" id="A0A5J4TQN6"/>
<feature type="compositionally biased region" description="Low complexity" evidence="1">
    <location>
        <begin position="172"/>
        <end position="187"/>
    </location>
</feature>
<feature type="compositionally biased region" description="Polar residues" evidence="1">
    <location>
        <begin position="131"/>
        <end position="141"/>
    </location>
</feature>